<dbReference type="Pfam" id="PF13302">
    <property type="entry name" value="Acetyltransf_3"/>
    <property type="match status" value="1"/>
</dbReference>
<dbReference type="PANTHER" id="PTHR43441:SF11">
    <property type="entry name" value="RIBOSOMAL-PROTEIN-SERINE ACETYLTRANSFERASE"/>
    <property type="match status" value="1"/>
</dbReference>
<dbReference type="GO" id="GO:1990189">
    <property type="term" value="F:protein N-terminal-serine acetyltransferase activity"/>
    <property type="evidence" value="ECO:0007669"/>
    <property type="project" value="TreeGrafter"/>
</dbReference>
<dbReference type="GO" id="GO:0008999">
    <property type="term" value="F:protein-N-terminal-alanine acetyltransferase activity"/>
    <property type="evidence" value="ECO:0007669"/>
    <property type="project" value="TreeGrafter"/>
</dbReference>
<dbReference type="Gene3D" id="3.40.630.30">
    <property type="match status" value="1"/>
</dbReference>
<evidence type="ECO:0000259" key="1">
    <source>
        <dbReference type="PROSITE" id="PS51186"/>
    </source>
</evidence>
<accession>A0A5J6WI72</accession>
<dbReference type="GO" id="GO:0005737">
    <property type="term" value="C:cytoplasm"/>
    <property type="evidence" value="ECO:0007669"/>
    <property type="project" value="TreeGrafter"/>
</dbReference>
<dbReference type="PANTHER" id="PTHR43441">
    <property type="entry name" value="RIBOSOMAL-PROTEIN-SERINE ACETYLTRANSFERASE"/>
    <property type="match status" value="1"/>
</dbReference>
<feature type="domain" description="N-acetyltransferase" evidence="1">
    <location>
        <begin position="24"/>
        <end position="171"/>
    </location>
</feature>
<keyword evidence="3" id="KW-1185">Reference proteome</keyword>
<dbReference type="InterPro" id="IPR000182">
    <property type="entry name" value="GNAT_dom"/>
</dbReference>
<evidence type="ECO:0000313" key="2">
    <source>
        <dbReference type="EMBL" id="QFI37793.1"/>
    </source>
</evidence>
<evidence type="ECO:0000313" key="3">
    <source>
        <dbReference type="Proteomes" id="UP000327424"/>
    </source>
</evidence>
<proteinExistence type="predicted"/>
<organism evidence="2 3">
    <name type="scientific">Moritella marina ATCC 15381</name>
    <dbReference type="NCBI Taxonomy" id="1202962"/>
    <lineage>
        <taxon>Bacteria</taxon>
        <taxon>Pseudomonadati</taxon>
        <taxon>Pseudomonadota</taxon>
        <taxon>Gammaproteobacteria</taxon>
        <taxon>Alteromonadales</taxon>
        <taxon>Moritellaceae</taxon>
        <taxon>Moritella</taxon>
    </lineage>
</organism>
<reference evidence="2 3" key="1">
    <citation type="submission" date="2019-09" db="EMBL/GenBank/DDBJ databases">
        <title>Hybrid Assembly of the complete Genome of the Deep-Sea Bacterium Moritella marina from long Nanopore and Illumina reads.</title>
        <authorList>
            <person name="Magin S."/>
            <person name="Georgoulis A."/>
            <person name="Papadimitriou K."/>
            <person name="Iliakis G."/>
            <person name="Vorgias C.E."/>
        </authorList>
    </citation>
    <scope>NUCLEOTIDE SEQUENCE [LARGE SCALE GENOMIC DNA]</scope>
    <source>
        <strain evidence="2 3">MP-1</strain>
    </source>
</reference>
<dbReference type="InterPro" id="IPR016181">
    <property type="entry name" value="Acyl_CoA_acyltransferase"/>
</dbReference>
<dbReference type="EMBL" id="CP044399">
    <property type="protein sequence ID" value="QFI37793.1"/>
    <property type="molecule type" value="Genomic_DNA"/>
</dbReference>
<dbReference type="PROSITE" id="PS51186">
    <property type="entry name" value="GNAT"/>
    <property type="match status" value="1"/>
</dbReference>
<dbReference type="RefSeq" id="WP_019439978.1">
    <property type="nucleotide sequence ID" value="NZ_ALOE01000006.1"/>
</dbReference>
<dbReference type="AlphaFoldDB" id="A0A5J6WI72"/>
<keyword evidence="2" id="KW-0808">Transferase</keyword>
<sequence>MFVKEIEDNLQLVLLTQHHAKELFALIDNNRQYLEKWMTWPPKTKSHEDTESFIKLCLSGLSENKELACGIEYHGRLVGVITLNEINQDLKKVIIGYWVSAECQGKGFITKSCKALIEYAFDKLSMTKIQIHVATENIPSQKVCERLGFHLEGTIKNSENLHGVIVDHNIYGLMKVDHANTPIDSKKRLQLV</sequence>
<dbReference type="KEGG" id="mmaa:FR932_07980"/>
<dbReference type="SUPFAM" id="SSF55729">
    <property type="entry name" value="Acyl-CoA N-acyltransferases (Nat)"/>
    <property type="match status" value="1"/>
</dbReference>
<gene>
    <name evidence="2" type="ORF">FR932_07980</name>
</gene>
<protein>
    <submittedName>
        <fullName evidence="2">GNAT family N-acetyltransferase</fullName>
    </submittedName>
</protein>
<dbReference type="Proteomes" id="UP000327424">
    <property type="component" value="Chromosome"/>
</dbReference>
<name>A0A5J6WI72_MORMI</name>
<dbReference type="CDD" id="cd04301">
    <property type="entry name" value="NAT_SF"/>
    <property type="match status" value="1"/>
</dbReference>
<dbReference type="OrthoDB" id="9784707at2"/>
<dbReference type="InterPro" id="IPR051908">
    <property type="entry name" value="Ribosomal_N-acetyltransferase"/>
</dbReference>